<accession>A0A4D7DZZ6</accession>
<evidence type="ECO:0000259" key="2">
    <source>
        <dbReference type="SMART" id="SM00470"/>
    </source>
</evidence>
<dbReference type="GO" id="GO:0016829">
    <property type="term" value="F:lyase activity"/>
    <property type="evidence" value="ECO:0007669"/>
    <property type="project" value="UniProtKB-KW"/>
</dbReference>
<keyword evidence="3" id="KW-0614">Plasmid</keyword>
<dbReference type="Gene3D" id="3.90.1530.30">
    <property type="match status" value="1"/>
</dbReference>
<dbReference type="Proteomes" id="UP000298545">
    <property type="component" value="Plasmid pAlCFBP5473"/>
</dbReference>
<keyword evidence="6" id="KW-1185">Reference proteome</keyword>
<evidence type="ECO:0000313" key="6">
    <source>
        <dbReference type="Proteomes" id="UP000826513"/>
    </source>
</evidence>
<evidence type="ECO:0000256" key="1">
    <source>
        <dbReference type="ARBA" id="ARBA00006295"/>
    </source>
</evidence>
<reference evidence="3 5" key="1">
    <citation type="submission" date="2019-04" db="EMBL/GenBank/DDBJ databases">
        <title>Complete genome sequence of Agrobacterium larrymoorei CFBP5473.</title>
        <authorList>
            <person name="Haryono M."/>
            <person name="Chou L."/>
            <person name="Lin Y.-C."/>
            <person name="Lai E.-M."/>
            <person name="Kuo C.-H."/>
        </authorList>
    </citation>
    <scope>NUCLEOTIDE SEQUENCE [LARGE SCALE GENOMIC DNA]</scope>
    <source>
        <strain evidence="3 5">CFBP5473</strain>
        <plasmid evidence="5">palcfbp5473</plasmid>
        <plasmid evidence="3">pAlCFBP5473</plasmid>
    </source>
</reference>
<evidence type="ECO:0000313" key="3">
    <source>
        <dbReference type="EMBL" id="QCJ00530.1"/>
    </source>
</evidence>
<reference evidence="4 6" key="2">
    <citation type="submission" date="2021-03" db="EMBL/GenBank/DDBJ databases">
        <title>Rapid diversification of plasmids in a genus of pathogenic and nitrogen fixing bacteria.</title>
        <authorList>
            <person name="Weisberg A.J."/>
            <person name="Miller M."/>
            <person name="Ream W."/>
            <person name="Grunwald N.J."/>
            <person name="Chang J.H."/>
        </authorList>
    </citation>
    <scope>NUCLEOTIDE SEQUENCE [LARGE SCALE GENOMIC DNA]</scope>
    <source>
        <strain evidence="4 6">AF3.44</strain>
        <plasmid evidence="4 6">unnamed1</plasmid>
    </source>
</reference>
<gene>
    <name evidence="3" type="ORF">CFBP5473_21205</name>
    <name evidence="4" type="ORF">J5285_25345</name>
</gene>
<organism evidence="3 5">
    <name type="scientific">Agrobacterium larrymoorei</name>
    <dbReference type="NCBI Taxonomy" id="160699"/>
    <lineage>
        <taxon>Bacteria</taxon>
        <taxon>Pseudomonadati</taxon>
        <taxon>Pseudomonadota</taxon>
        <taxon>Alphaproteobacteria</taxon>
        <taxon>Hyphomicrobiales</taxon>
        <taxon>Rhizobiaceae</taxon>
        <taxon>Rhizobium/Agrobacterium group</taxon>
        <taxon>Agrobacterium</taxon>
    </lineage>
</organism>
<dbReference type="RefSeq" id="WP_037170743.1">
    <property type="nucleotide sequence ID" value="NZ_CP039693.1"/>
</dbReference>
<dbReference type="SUPFAM" id="SSF110849">
    <property type="entry name" value="ParB/Sulfiredoxin"/>
    <property type="match status" value="1"/>
</dbReference>
<dbReference type="GO" id="GO:0007059">
    <property type="term" value="P:chromosome segregation"/>
    <property type="evidence" value="ECO:0007669"/>
    <property type="project" value="TreeGrafter"/>
</dbReference>
<dbReference type="InterPro" id="IPR041468">
    <property type="entry name" value="HTH_ParB/Spo0J"/>
</dbReference>
<dbReference type="PANTHER" id="PTHR33375">
    <property type="entry name" value="CHROMOSOME-PARTITIONING PROTEIN PARB-RELATED"/>
    <property type="match status" value="1"/>
</dbReference>
<protein>
    <submittedName>
        <fullName evidence="3">ParB/RepB/Spo0J family partition protein</fullName>
    </submittedName>
</protein>
<keyword evidence="4" id="KW-0456">Lyase</keyword>
<name>A0A4D7DZZ6_9HYPH</name>
<dbReference type="KEGG" id="alf:CFBP5473_21205"/>
<geneLocation type="plasmid" evidence="4 6">
    <name>unnamed1</name>
</geneLocation>
<dbReference type="Pfam" id="PF02195">
    <property type="entry name" value="ParB_N"/>
    <property type="match status" value="1"/>
</dbReference>
<dbReference type="GO" id="GO:0005694">
    <property type="term" value="C:chromosome"/>
    <property type="evidence" value="ECO:0007669"/>
    <property type="project" value="TreeGrafter"/>
</dbReference>
<dbReference type="PANTHER" id="PTHR33375:SF7">
    <property type="entry name" value="CHROMOSOME 2-PARTITIONING PROTEIN PARB-RELATED"/>
    <property type="match status" value="1"/>
</dbReference>
<dbReference type="OrthoDB" id="9813122at2"/>
<dbReference type="NCBIfam" id="TIGR00180">
    <property type="entry name" value="parB_part"/>
    <property type="match status" value="1"/>
</dbReference>
<evidence type="ECO:0000313" key="5">
    <source>
        <dbReference type="Proteomes" id="UP000298545"/>
    </source>
</evidence>
<dbReference type="AlphaFoldDB" id="A0A4D7DZZ6"/>
<dbReference type="InterPro" id="IPR036086">
    <property type="entry name" value="ParB/Sulfiredoxin_sf"/>
</dbReference>
<comment type="similarity">
    <text evidence="1">Belongs to the ParB family.</text>
</comment>
<geneLocation type="plasmid" evidence="3">
    <name>pAlCFBP5473</name>
</geneLocation>
<feature type="domain" description="ParB-like N-terminal" evidence="2">
    <location>
        <begin position="11"/>
        <end position="109"/>
    </location>
</feature>
<dbReference type="Gene3D" id="1.10.10.2830">
    <property type="match status" value="1"/>
</dbReference>
<evidence type="ECO:0000313" key="4">
    <source>
        <dbReference type="EMBL" id="QYA10526.1"/>
    </source>
</evidence>
<dbReference type="EMBL" id="CP072170">
    <property type="protein sequence ID" value="QYA10526.1"/>
    <property type="molecule type" value="Genomic_DNA"/>
</dbReference>
<dbReference type="SUPFAM" id="SSF109709">
    <property type="entry name" value="KorB DNA-binding domain-like"/>
    <property type="match status" value="1"/>
</dbReference>
<dbReference type="CDD" id="cd16406">
    <property type="entry name" value="ParB_N_like"/>
    <property type="match status" value="1"/>
</dbReference>
<dbReference type="FunFam" id="1.10.10.2830:FF:000001">
    <property type="entry name" value="Chromosome partitioning protein ParB"/>
    <property type="match status" value="1"/>
</dbReference>
<dbReference type="InterPro" id="IPR004437">
    <property type="entry name" value="ParB/RepB/Spo0J"/>
</dbReference>
<dbReference type="STRING" id="1367849.GCA_000518585_01308"/>
<dbReference type="InterPro" id="IPR003115">
    <property type="entry name" value="ParB_N"/>
</dbReference>
<geneLocation type="plasmid" evidence="5">
    <name>palcfbp5473</name>
</geneLocation>
<dbReference type="SMART" id="SM00470">
    <property type="entry name" value="ParB"/>
    <property type="match status" value="1"/>
</dbReference>
<proteinExistence type="inferred from homology"/>
<dbReference type="InterPro" id="IPR050336">
    <property type="entry name" value="Chromosome_partition/occlusion"/>
</dbReference>
<dbReference type="Proteomes" id="UP000826513">
    <property type="component" value="Plasmid unnamed1"/>
</dbReference>
<dbReference type="EMBL" id="CP039693">
    <property type="protein sequence ID" value="QCJ00530.1"/>
    <property type="molecule type" value="Genomic_DNA"/>
</dbReference>
<dbReference type="Pfam" id="PF17762">
    <property type="entry name" value="HTH_ParB"/>
    <property type="match status" value="1"/>
</dbReference>
<dbReference type="GO" id="GO:0003677">
    <property type="term" value="F:DNA binding"/>
    <property type="evidence" value="ECO:0007669"/>
    <property type="project" value="InterPro"/>
</dbReference>
<sequence length="269" mass="30139">MTSANTQSETITVALDKLDRDPKNVRKTYRKDGIEELAANIRADGYRILQNIIVRKADKRGRFFVIAGERRRLALNLLAEAGEIARDFAVEAKLRDAADATSISLAENVMREDMHPVDQYEAFKVLNEEGVTIADIAARFGTSDTIVKRRLALARLSPALLQLYRDEEMTFEHLTAFTVSDDHDLQLRVWESLPSWNRNTYTIKGALRGDAIAATDRRLRLIGGLEAYEQAGGAVKRDLFDERAQGYATDIALVERLAAEKMEALAAEL</sequence>